<name>A0ABM3RP33_SPIOL</name>
<feature type="domain" description="Reverse transcriptase Ty1/copia-type" evidence="1">
    <location>
        <begin position="66"/>
        <end position="214"/>
    </location>
</feature>
<dbReference type="InterPro" id="IPR043502">
    <property type="entry name" value="DNA/RNA_pol_sf"/>
</dbReference>
<dbReference type="SUPFAM" id="SSF56672">
    <property type="entry name" value="DNA/RNA polymerases"/>
    <property type="match status" value="1"/>
</dbReference>
<evidence type="ECO:0000313" key="2">
    <source>
        <dbReference type="Proteomes" id="UP000813463"/>
    </source>
</evidence>
<protein>
    <submittedName>
        <fullName evidence="3">Uncharacterized mitochondrial protein AtMg00810-like</fullName>
    </submittedName>
</protein>
<dbReference type="RefSeq" id="XP_056697379.1">
    <property type="nucleotide sequence ID" value="XM_056841401.1"/>
</dbReference>
<reference evidence="2" key="1">
    <citation type="journal article" date="2021" name="Nat. Commun.">
        <title>Genomic analyses provide insights into spinach domestication and the genetic basis of agronomic traits.</title>
        <authorList>
            <person name="Cai X."/>
            <person name="Sun X."/>
            <person name="Xu C."/>
            <person name="Sun H."/>
            <person name="Wang X."/>
            <person name="Ge C."/>
            <person name="Zhang Z."/>
            <person name="Wang Q."/>
            <person name="Fei Z."/>
            <person name="Jiao C."/>
            <person name="Wang Q."/>
        </authorList>
    </citation>
    <scope>NUCLEOTIDE SEQUENCE [LARGE SCALE GENOMIC DNA]</scope>
    <source>
        <strain evidence="2">cv. Varoflay</strain>
    </source>
</reference>
<gene>
    <name evidence="3" type="primary">LOC130471340</name>
</gene>
<dbReference type="InterPro" id="IPR013103">
    <property type="entry name" value="RVT_2"/>
</dbReference>
<dbReference type="Proteomes" id="UP000813463">
    <property type="component" value="Chromosome 4"/>
</dbReference>
<sequence>MSNEYNSMINTHTWDLVPRPVDANVIRCLWVFTHKEKSNGDFERHKARLVANGKRQEIGIDCGETETVYMHQPPGFVNPDKPKHVCLLRWSIYGLKQAPPAWYQRFATYIISMGFINSKSDTSLFIYRRGTDTAYLLLYVDDIILTCSSDSLRTSIIARHSSEFAMKDLCPLSYFLGISVSCTKENMLLCQRKYAQEILARADMSACKSAATPVDTKSKLSATSGKPIADPSFYRQLARALQYLTFTHPDISYAVQHVCLFMHDPREPHLHALKRVLRYIKGTLDFGMHFSSTPATGLVSYTDADWGGCPDTRRSTSGYCVFVGDNLLSWSSKRQATLSRSSAEAEYRGVANVVANRRGLGTCYLSSIALSNGQLWFIVIILVRLSVRPPSAPTEWVC</sequence>
<dbReference type="CDD" id="cd09272">
    <property type="entry name" value="RNase_HI_RT_Ty1"/>
    <property type="match status" value="1"/>
</dbReference>
<dbReference type="PANTHER" id="PTHR11439:SF524">
    <property type="entry name" value="RNA-DIRECTED DNA POLYMERASE, PROTEIN KINASE RLK-PELLE-DLSV FAMILY"/>
    <property type="match status" value="1"/>
</dbReference>
<keyword evidence="2" id="KW-1185">Reference proteome</keyword>
<proteinExistence type="predicted"/>
<dbReference type="GeneID" id="130471340"/>
<organism evidence="2 3">
    <name type="scientific">Spinacia oleracea</name>
    <name type="common">Spinach</name>
    <dbReference type="NCBI Taxonomy" id="3562"/>
    <lineage>
        <taxon>Eukaryota</taxon>
        <taxon>Viridiplantae</taxon>
        <taxon>Streptophyta</taxon>
        <taxon>Embryophyta</taxon>
        <taxon>Tracheophyta</taxon>
        <taxon>Spermatophyta</taxon>
        <taxon>Magnoliopsida</taxon>
        <taxon>eudicotyledons</taxon>
        <taxon>Gunneridae</taxon>
        <taxon>Pentapetalae</taxon>
        <taxon>Caryophyllales</taxon>
        <taxon>Chenopodiaceae</taxon>
        <taxon>Chenopodioideae</taxon>
        <taxon>Anserineae</taxon>
        <taxon>Spinacia</taxon>
    </lineage>
</organism>
<evidence type="ECO:0000313" key="3">
    <source>
        <dbReference type="RefSeq" id="XP_056697379.1"/>
    </source>
</evidence>
<reference evidence="3" key="2">
    <citation type="submission" date="2025-08" db="UniProtKB">
        <authorList>
            <consortium name="RefSeq"/>
        </authorList>
    </citation>
    <scope>IDENTIFICATION</scope>
    <source>
        <tissue evidence="3">Leaf</tissue>
    </source>
</reference>
<dbReference type="Pfam" id="PF07727">
    <property type="entry name" value="RVT_2"/>
    <property type="match status" value="1"/>
</dbReference>
<evidence type="ECO:0000259" key="1">
    <source>
        <dbReference type="Pfam" id="PF07727"/>
    </source>
</evidence>
<dbReference type="PANTHER" id="PTHR11439">
    <property type="entry name" value="GAG-POL-RELATED RETROTRANSPOSON"/>
    <property type="match status" value="1"/>
</dbReference>
<accession>A0ABM3RP33</accession>